<comment type="caution">
    <text evidence="1">The sequence shown here is derived from an EMBL/GenBank/DDBJ whole genome shotgun (WGS) entry which is preliminary data.</text>
</comment>
<evidence type="ECO:0000313" key="2">
    <source>
        <dbReference type="Proteomes" id="UP000305401"/>
    </source>
</evidence>
<evidence type="ECO:0000313" key="1">
    <source>
        <dbReference type="EMBL" id="THG49458.1"/>
    </source>
</evidence>
<dbReference type="Proteomes" id="UP000305401">
    <property type="component" value="Unassembled WGS sequence"/>
</dbReference>
<proteinExistence type="predicted"/>
<sequence length="286" mass="33874">MEISEFIKTRKQFPTLPPDYKESLEWEESQLFNAWIKKYPESKHKEIIERLKYIRSYALLFPEYDGEQWVPSQDAINFYNNRGQRIDASGLSQKEFYEFDILQDAIKELGLSPIATFEFIAFIWIELSKWLYRGTIERMEDRVNRLKNRIDERPNDKMELDIKVGSKHFKFANQQFIKSLIASFINSNLESANQVEIIYPAKREIDYILVRTILQYLPISHKKQKKGAFTQAERNLGLCVLWFTGELNHKKGDDPTDFCTKDNNATFDKLMRDYKDMQLPIISPLS</sequence>
<name>A0AC61S5Q6_9BACT</name>
<organism evidence="1 2">
    <name type="scientific">Muribaculum caecicola</name>
    <dbReference type="NCBI Taxonomy" id="3038144"/>
    <lineage>
        <taxon>Bacteria</taxon>
        <taxon>Pseudomonadati</taxon>
        <taxon>Bacteroidota</taxon>
        <taxon>Bacteroidia</taxon>
        <taxon>Bacteroidales</taxon>
        <taxon>Muribaculaceae</taxon>
        <taxon>Muribaculum</taxon>
    </lineage>
</organism>
<gene>
    <name evidence="1" type="ORF">E5990_07025</name>
</gene>
<accession>A0AC61S5Q6</accession>
<protein>
    <submittedName>
        <fullName evidence="1">Uncharacterized protein</fullName>
    </submittedName>
</protein>
<reference evidence="1" key="1">
    <citation type="submission" date="2019-04" db="EMBL/GenBank/DDBJ databases">
        <title>Microbes associate with the intestines of laboratory mice.</title>
        <authorList>
            <person name="Navarre W."/>
            <person name="Wong E."/>
            <person name="Huang K.C."/>
            <person name="Tropini C."/>
            <person name="Ng K."/>
            <person name="Yu B."/>
        </authorList>
    </citation>
    <scope>NUCLEOTIDE SEQUENCE</scope>
    <source>
        <strain evidence="1">NM86_A22</strain>
    </source>
</reference>
<dbReference type="EMBL" id="SSTG01000080">
    <property type="protein sequence ID" value="THG49458.1"/>
    <property type="molecule type" value="Genomic_DNA"/>
</dbReference>
<keyword evidence="2" id="KW-1185">Reference proteome</keyword>